<dbReference type="Gene3D" id="2.40.420.20">
    <property type="match status" value="1"/>
</dbReference>
<comment type="subcellular location">
    <subcellularLocation>
        <location evidence="1">Cell envelope</location>
    </subcellularLocation>
</comment>
<evidence type="ECO:0000256" key="1">
    <source>
        <dbReference type="ARBA" id="ARBA00004196"/>
    </source>
</evidence>
<name>A0A0K8P8X9_9CHLR</name>
<dbReference type="STRING" id="1678840.ATC1_1110"/>
<dbReference type="PANTHER" id="PTHR32347">
    <property type="entry name" value="EFFLUX SYSTEM COMPONENT YKNX-RELATED"/>
    <property type="match status" value="1"/>
</dbReference>
<feature type="transmembrane region" description="Helical" evidence="5">
    <location>
        <begin position="16"/>
        <end position="38"/>
    </location>
</feature>
<keyword evidence="8" id="KW-1185">Reference proteome</keyword>
<dbReference type="PANTHER" id="PTHR32347:SF23">
    <property type="entry name" value="BLL5650 PROTEIN"/>
    <property type="match status" value="1"/>
</dbReference>
<dbReference type="AlphaFoldDB" id="A0A0K8P8X9"/>
<dbReference type="InterPro" id="IPR006143">
    <property type="entry name" value="RND_pump_MFP"/>
</dbReference>
<gene>
    <name evidence="7" type="ORF">ATC1_1110</name>
</gene>
<feature type="coiled-coil region" evidence="4">
    <location>
        <begin position="121"/>
        <end position="165"/>
    </location>
</feature>
<dbReference type="SUPFAM" id="SSF111369">
    <property type="entry name" value="HlyD-like secretion proteins"/>
    <property type="match status" value="2"/>
</dbReference>
<keyword evidence="3 4" id="KW-0175">Coiled coil</keyword>
<sequence>MDHKIETKKVNHKPGCVIALLILVIILMLAAIGIYSLYQKQQAQAAAKLAALTETETTKIKQGPLSLVVEDVTGTVRSNQSVDLYWQTSGTIKDVYFEAGDSVNKGDVLAALDPQTLDQDVLNAELELSDAQDAMEELKNNSSGLAEALSALVTAQQDVEDAQKSLDSMDLSRATDLNIDLAYETYLEAQDDYEAAIAKFETTRDYDADDSTRIKRLGDVGGYRSVRDNALAQYTWYLGQIDELELQLREATLLLAKATLEDKQYQYNKLLNGPTDAKINAAQAAIDAAQTKIDSSKIIAPFAGTVTKIDAKKNDIVSYDSSSVQRNIFAARIDDISTFYIDFSVSELYVNEITLDMPVDISFTAIPGKMYHGIVTNIADTGTTSGWSVTYNLSVAIVDADEQIKSGMTADISINIDSVPDALYVPQTSVLLDGDRYLVHHKKEDGSFEDVEITIGLISGSNVQIFSDDLKAGDEIELDVYGKEETPGFFDFGMMMGGGPGGPGGGGMPNGGGMR</sequence>
<dbReference type="Gene3D" id="2.40.30.170">
    <property type="match status" value="1"/>
</dbReference>
<evidence type="ECO:0000259" key="6">
    <source>
        <dbReference type="Pfam" id="PF25917"/>
    </source>
</evidence>
<dbReference type="InterPro" id="IPR050465">
    <property type="entry name" value="UPF0194_transport"/>
</dbReference>
<evidence type="ECO:0000313" key="8">
    <source>
        <dbReference type="Proteomes" id="UP000053370"/>
    </source>
</evidence>
<dbReference type="NCBIfam" id="TIGR01730">
    <property type="entry name" value="RND_mfp"/>
    <property type="match status" value="1"/>
</dbReference>
<dbReference type="GO" id="GO:0022857">
    <property type="term" value="F:transmembrane transporter activity"/>
    <property type="evidence" value="ECO:0007669"/>
    <property type="project" value="InterPro"/>
</dbReference>
<comment type="similarity">
    <text evidence="2">Belongs to the membrane fusion protein (MFP) (TC 8.A.1) family.</text>
</comment>
<dbReference type="GO" id="GO:0016020">
    <property type="term" value="C:membrane"/>
    <property type="evidence" value="ECO:0007669"/>
    <property type="project" value="InterPro"/>
</dbReference>
<dbReference type="InterPro" id="IPR058625">
    <property type="entry name" value="MdtA-like_BSH"/>
</dbReference>
<accession>A0A0K8P8X9</accession>
<keyword evidence="5" id="KW-0472">Membrane</keyword>
<evidence type="ECO:0000256" key="2">
    <source>
        <dbReference type="ARBA" id="ARBA00009477"/>
    </source>
</evidence>
<dbReference type="EMBL" id="DF968179">
    <property type="protein sequence ID" value="GAP39091.1"/>
    <property type="molecule type" value="Genomic_DNA"/>
</dbReference>
<evidence type="ECO:0000256" key="5">
    <source>
        <dbReference type="SAM" id="Phobius"/>
    </source>
</evidence>
<dbReference type="RefSeq" id="WP_062276737.1">
    <property type="nucleotide sequence ID" value="NZ_DF968179.1"/>
</dbReference>
<keyword evidence="5" id="KW-1133">Transmembrane helix</keyword>
<dbReference type="Proteomes" id="UP000053370">
    <property type="component" value="Unassembled WGS sequence"/>
</dbReference>
<proteinExistence type="inferred from homology"/>
<protein>
    <submittedName>
        <fullName evidence="7">RND family efflux transporter, MFP subunit</fullName>
    </submittedName>
</protein>
<organism evidence="7">
    <name type="scientific">Flexilinea flocculi</name>
    <dbReference type="NCBI Taxonomy" id="1678840"/>
    <lineage>
        <taxon>Bacteria</taxon>
        <taxon>Bacillati</taxon>
        <taxon>Chloroflexota</taxon>
        <taxon>Anaerolineae</taxon>
        <taxon>Anaerolineales</taxon>
        <taxon>Anaerolineaceae</taxon>
        <taxon>Flexilinea</taxon>
    </lineage>
</organism>
<keyword evidence="5" id="KW-0812">Transmembrane</keyword>
<evidence type="ECO:0000256" key="4">
    <source>
        <dbReference type="SAM" id="Coils"/>
    </source>
</evidence>
<dbReference type="Pfam" id="PF25917">
    <property type="entry name" value="BSH_RND"/>
    <property type="match status" value="1"/>
</dbReference>
<dbReference type="Gene3D" id="1.10.287.470">
    <property type="entry name" value="Helix hairpin bin"/>
    <property type="match status" value="1"/>
</dbReference>
<evidence type="ECO:0000313" key="7">
    <source>
        <dbReference type="EMBL" id="GAP39091.1"/>
    </source>
</evidence>
<dbReference type="OrthoDB" id="159290at2"/>
<dbReference type="Gene3D" id="2.40.50.100">
    <property type="match status" value="1"/>
</dbReference>
<evidence type="ECO:0000256" key="3">
    <source>
        <dbReference type="ARBA" id="ARBA00023054"/>
    </source>
</evidence>
<feature type="domain" description="Multidrug resistance protein MdtA-like barrel-sandwich hybrid" evidence="6">
    <location>
        <begin position="82"/>
        <end position="318"/>
    </location>
</feature>
<reference evidence="7" key="1">
    <citation type="journal article" date="2015" name="Genome Announc.">
        <title>Draft Genome Sequence of Anaerolineae Strain TC1, a Novel Isolate from a Methanogenic Wastewater Treatment System.</title>
        <authorList>
            <person name="Matsuura N."/>
            <person name="Tourlousse D.M."/>
            <person name="Sun L."/>
            <person name="Toyonaga M."/>
            <person name="Kuroda K."/>
            <person name="Ohashi A."/>
            <person name="Cruz R."/>
            <person name="Yamaguchi T."/>
            <person name="Sekiguchi Y."/>
        </authorList>
    </citation>
    <scope>NUCLEOTIDE SEQUENCE [LARGE SCALE GENOMIC DNA]</scope>
    <source>
        <strain evidence="7">TC1</strain>
    </source>
</reference>
<dbReference type="GO" id="GO:0030313">
    <property type="term" value="C:cell envelope"/>
    <property type="evidence" value="ECO:0007669"/>
    <property type="project" value="UniProtKB-SubCell"/>
</dbReference>